<feature type="repeat" description="TPR" evidence="1">
    <location>
        <begin position="37"/>
        <end position="70"/>
    </location>
</feature>
<dbReference type="PROSITE" id="PS50005">
    <property type="entry name" value="TPR"/>
    <property type="match status" value="5"/>
</dbReference>
<evidence type="ECO:0000313" key="5">
    <source>
        <dbReference type="Proteomes" id="UP001056708"/>
    </source>
</evidence>
<dbReference type="EMBL" id="CP098611">
    <property type="protein sequence ID" value="USR92564.1"/>
    <property type="molecule type" value="Genomic_DNA"/>
</dbReference>
<dbReference type="InterPro" id="IPR011990">
    <property type="entry name" value="TPR-like_helical_dom_sf"/>
</dbReference>
<sequence length="807" mass="91773">MTSSYCNPSPSQPLSDSEFAEAKRAYQRAIDANRQQPEPYAYLGQLYDQHQDYGQAVRYYEAALQLRPQWQAVRYNLARAYLHQGADANAYHHYRLALEQNPQDVKAYNDLGTLYERWGQLQTAASYYREAIARQPHRPQAKRNLATVLLKQNRPQEARVLLQELLTNHPDRADLYHLLGGCDRLSGHLEAALAHYLQSLNLNPHQAQVHEDLGKLFDRLKQPAAALICFKQAQTLNPQQLDLYGSCANMALQLQRPAEAIGYWLEFIPQLPEDAQTWLDYLSQGWMAHPHKKPPSDLYAQAVQARQGFIKQLLMGADVPSCQQALANLYRSWGAVRLEYGAVLEAQTYYELCLQLRPEDSQAKQGLGASLVAEQEQATRRESRQKGGPSGYPQGWFPQTRSALARGVRCYEVVQFKDGNGPQGDVLRDRPQPPGQQLKPCQGVNCQTCLSRLHEQFAPVALGENQYHCPPGTKPLSLPRDDFTAEIAQGRTWTMPQTHWWQVCEAIAVMTEDQQLLGDLSREYPGELPGCHNAALNPGQHRIFNRVQLPPVETIEGTVAVLTGLSANVYFHWMLDVLPRLEILRRSGFPEGEIDWFYVNSVAKPFQRQTLERLGIPGDRILESDRHPYLHATRLVVPSFPGPIGWPTSESIEFLRSHFLPSQSSSSPTSPKRLYISRQTAQYRRVVNEPQLIQRLQQQGFQVIALENYSVTEQAQLFANAEVILAPHGAGLTNLVFCQRNTRVIELFSPNYIRYYYWSICQHLHLNHYYLVGSALPGSVFRHLLYPDVLTEDVWVDVDAVEALIRQ</sequence>
<dbReference type="SUPFAM" id="SSF48452">
    <property type="entry name" value="TPR-like"/>
    <property type="match status" value="1"/>
</dbReference>
<dbReference type="Pfam" id="PF13181">
    <property type="entry name" value="TPR_8"/>
    <property type="match status" value="1"/>
</dbReference>
<evidence type="ECO:0000313" key="4">
    <source>
        <dbReference type="EMBL" id="USR92564.1"/>
    </source>
</evidence>
<name>A0ABY5ATL8_9CYAN</name>
<feature type="repeat" description="TPR" evidence="1">
    <location>
        <begin position="207"/>
        <end position="240"/>
    </location>
</feature>
<evidence type="ECO:0000256" key="2">
    <source>
        <dbReference type="SAM" id="MobiDB-lite"/>
    </source>
</evidence>
<reference evidence="4" key="1">
    <citation type="submission" date="2022-06" db="EMBL/GenBank/DDBJ databases">
        <title>Genome sequence of Phormidium yuhuli AB48 isolated from an industrial photobioreactor environment.</title>
        <authorList>
            <person name="Qiu Y."/>
            <person name="Noonan A.J.C."/>
            <person name="Dofher K."/>
            <person name="Koch M."/>
            <person name="Kieft B."/>
            <person name="Lin X."/>
            <person name="Ziels R.M."/>
            <person name="Hallam S.J."/>
        </authorList>
    </citation>
    <scope>NUCLEOTIDE SEQUENCE</scope>
    <source>
        <strain evidence="4">AB48</strain>
    </source>
</reference>
<dbReference type="PANTHER" id="PTHR44809:SF1">
    <property type="entry name" value="PROTEIN O-MANNOSYL-TRANSFERASE TMTC1"/>
    <property type="match status" value="1"/>
</dbReference>
<gene>
    <name evidence="4" type="ORF">NEA10_07560</name>
</gene>
<feature type="domain" description="Glycosyltransferase 61 catalytic" evidence="3">
    <location>
        <begin position="570"/>
        <end position="745"/>
    </location>
</feature>
<evidence type="ECO:0000256" key="1">
    <source>
        <dbReference type="PROSITE-ProRule" id="PRU00339"/>
    </source>
</evidence>
<dbReference type="Pfam" id="PF04577">
    <property type="entry name" value="Glyco_transf_61"/>
    <property type="match status" value="1"/>
</dbReference>
<dbReference type="SMART" id="SM00028">
    <property type="entry name" value="TPR"/>
    <property type="match status" value="8"/>
</dbReference>
<dbReference type="Proteomes" id="UP001056708">
    <property type="component" value="Chromosome"/>
</dbReference>
<dbReference type="InterPro" id="IPR019734">
    <property type="entry name" value="TPR_rpt"/>
</dbReference>
<feature type="repeat" description="TPR" evidence="1">
    <location>
        <begin position="173"/>
        <end position="206"/>
    </location>
</feature>
<protein>
    <submittedName>
        <fullName evidence="4">Glycosyltransferase 61 family protein</fullName>
    </submittedName>
</protein>
<dbReference type="InterPro" id="IPR052943">
    <property type="entry name" value="TMTC_O-mannosyl-trnsfr"/>
</dbReference>
<feature type="region of interest" description="Disordered" evidence="2">
    <location>
        <begin position="367"/>
        <end position="397"/>
    </location>
</feature>
<dbReference type="Pfam" id="PF14559">
    <property type="entry name" value="TPR_19"/>
    <property type="match status" value="2"/>
</dbReference>
<feature type="repeat" description="TPR" evidence="1">
    <location>
        <begin position="71"/>
        <end position="104"/>
    </location>
</feature>
<evidence type="ECO:0000259" key="3">
    <source>
        <dbReference type="Pfam" id="PF04577"/>
    </source>
</evidence>
<keyword evidence="1" id="KW-0802">TPR repeat</keyword>
<dbReference type="RefSeq" id="WP_252664716.1">
    <property type="nucleotide sequence ID" value="NZ_CP098611.1"/>
</dbReference>
<feature type="repeat" description="TPR" evidence="1">
    <location>
        <begin position="105"/>
        <end position="138"/>
    </location>
</feature>
<keyword evidence="5" id="KW-1185">Reference proteome</keyword>
<dbReference type="Gene3D" id="1.25.40.10">
    <property type="entry name" value="Tetratricopeptide repeat domain"/>
    <property type="match status" value="4"/>
</dbReference>
<dbReference type="InterPro" id="IPR049625">
    <property type="entry name" value="Glyco_transf_61_cat"/>
</dbReference>
<accession>A0ABY5ATL8</accession>
<proteinExistence type="predicted"/>
<dbReference type="PROSITE" id="PS50293">
    <property type="entry name" value="TPR_REGION"/>
    <property type="match status" value="1"/>
</dbReference>
<dbReference type="PANTHER" id="PTHR44809">
    <property type="match status" value="1"/>
</dbReference>
<organism evidence="4 5">
    <name type="scientific">Phormidium yuhuli AB48</name>
    <dbReference type="NCBI Taxonomy" id="2940671"/>
    <lineage>
        <taxon>Bacteria</taxon>
        <taxon>Bacillati</taxon>
        <taxon>Cyanobacteriota</taxon>
        <taxon>Cyanophyceae</taxon>
        <taxon>Oscillatoriophycideae</taxon>
        <taxon>Oscillatoriales</taxon>
        <taxon>Oscillatoriaceae</taxon>
        <taxon>Phormidium</taxon>
        <taxon>Phormidium yuhuli</taxon>
    </lineage>
</organism>